<protein>
    <submittedName>
        <fullName evidence="1">Alpha/beta hydrolase</fullName>
    </submittedName>
</protein>
<dbReference type="EMBL" id="CP104970">
    <property type="protein sequence ID" value="UXN57486.1"/>
    <property type="molecule type" value="Genomic_DNA"/>
</dbReference>
<gene>
    <name evidence="1" type="ORF">N8E88_03885</name>
</gene>
<dbReference type="Proteomes" id="UP001061991">
    <property type="component" value="Plasmid p_unnamed3"/>
</dbReference>
<proteinExistence type="predicted"/>
<evidence type="ECO:0000313" key="1">
    <source>
        <dbReference type="EMBL" id="UXN57486.1"/>
    </source>
</evidence>
<geneLocation type="plasmid" evidence="1 2">
    <name>p_unnamed3</name>
</geneLocation>
<sequence>MANSSFIQSAKSGARLNVVRLGNGGLPVLFQHGLGGDAQQVARIFPQGGRFDLTTVECAGHGASSCPQPPAFSLESFYEDIEAFSAEHFQHGFVAGGISMGAALALAFAIRNPTKMHGLILVRPAWFLSKSPANLEPIREIGELLQRNTPKEALDAFVASSLAARIRQSSPDNYGTLIDYLGDHQPEWLGKLLTDITGDGFEFSVAQLEIIKVPTLVVGVEADDIHPLALAERLHRCIPGSRFEKAPRKDDALAIPNYYDWTAELIAGFLSEIAIQAPDPTEDAARTIGD</sequence>
<organism evidence="1 2">
    <name type="scientific">Phyllobacterium zundukense</name>
    <dbReference type="NCBI Taxonomy" id="1867719"/>
    <lineage>
        <taxon>Bacteria</taxon>
        <taxon>Pseudomonadati</taxon>
        <taxon>Pseudomonadota</taxon>
        <taxon>Alphaproteobacteria</taxon>
        <taxon>Hyphomicrobiales</taxon>
        <taxon>Phyllobacteriaceae</taxon>
        <taxon>Phyllobacterium</taxon>
    </lineage>
</organism>
<evidence type="ECO:0000313" key="2">
    <source>
        <dbReference type="Proteomes" id="UP001061991"/>
    </source>
</evidence>
<keyword evidence="1" id="KW-0614">Plasmid</keyword>
<name>A0ACD4CV63_9HYPH</name>
<keyword evidence="2" id="KW-1185">Reference proteome</keyword>
<reference evidence="1" key="1">
    <citation type="submission" date="2022-09" db="EMBL/GenBank/DDBJ databases">
        <title>Interaction between co-microsymbionts with complementary sets of symbiotic genes in legume-rhizobium systems.</title>
        <authorList>
            <person name="Safronova V."/>
            <person name="Sazanova A."/>
            <person name="Afonin A."/>
            <person name="Chirak E."/>
        </authorList>
    </citation>
    <scope>NUCLEOTIDE SEQUENCE</scope>
    <source>
        <strain evidence="1">A18/3m</strain>
    </source>
</reference>
<accession>A0ACD4CV63</accession>
<keyword evidence="1" id="KW-0378">Hydrolase</keyword>